<feature type="compositionally biased region" description="Acidic residues" evidence="1">
    <location>
        <begin position="171"/>
        <end position="181"/>
    </location>
</feature>
<proteinExistence type="predicted"/>
<name>A0ABY4MZ97_9MICO</name>
<protein>
    <submittedName>
        <fullName evidence="2">Uncharacterized protein</fullName>
    </submittedName>
</protein>
<reference evidence="2" key="1">
    <citation type="submission" date="2022-05" db="EMBL/GenBank/DDBJ databases">
        <title>Complete genome sequence of toluene-degrading Gulosibacter sediminis strain ACHW.36C.</title>
        <authorList>
            <person name="Wai A.C."/>
            <person name="Lai G.K."/>
            <person name="Griffin S.D."/>
            <person name="Leung F.C."/>
        </authorList>
    </citation>
    <scope>NUCLEOTIDE SEQUENCE [LARGE SCALE GENOMIC DNA]</scope>
    <source>
        <strain evidence="2">ACHW.36C</strain>
    </source>
</reference>
<sequence length="457" mass="49344">MTAPRWQQLLERPENIDATGIAIAIIADGGDTAYRRALARWNSLRERNDKDAQAGIALILADAFDDHRAIDEIAETWPEVFPEQFAWRTVIAEPGARTRRAFGAKSLAALRAWGEDGTAADLPADAAQAARMLHPDDAEEVYLPLRRLLLERAHEEVVRRNSAASAAVAADDGDDKDNADDESTKAAEDAEQPAEPTATDDLTQLEAAMAASDLVDTAERAADNLLVAAARATPDSYDVQRVVLSYWGEAEPLDAVPTANPRPGDPPASWTATCEVLAGTRSPRVAEKFNELAESYDELHGRELEEYVDALERAHASFADAKLLELAKSDSAAASLAVRALADRRRRLVKAQPPMTERFDAIVEALHEHGILTELPGVQARAALAKQRTADEEPLQAALAIADAYGRPTGNGLVLEWASFASWLETATLPGPAPVPAVTASPRQRPGGIRGLFRRNS</sequence>
<organism evidence="2">
    <name type="scientific">Gulosibacter sediminis</name>
    <dbReference type="NCBI Taxonomy" id="1729695"/>
    <lineage>
        <taxon>Bacteria</taxon>
        <taxon>Bacillati</taxon>
        <taxon>Actinomycetota</taxon>
        <taxon>Actinomycetes</taxon>
        <taxon>Micrococcales</taxon>
        <taxon>Microbacteriaceae</taxon>
        <taxon>Gulosibacter</taxon>
    </lineage>
</organism>
<gene>
    <name evidence="2" type="ORF">M3M28_04775</name>
</gene>
<dbReference type="EMBL" id="CP097160">
    <property type="protein sequence ID" value="UQN15767.1"/>
    <property type="molecule type" value="Genomic_DNA"/>
</dbReference>
<feature type="region of interest" description="Disordered" evidence="1">
    <location>
        <begin position="160"/>
        <end position="199"/>
    </location>
</feature>
<evidence type="ECO:0000313" key="2">
    <source>
        <dbReference type="EMBL" id="UQN15767.1"/>
    </source>
</evidence>
<feature type="region of interest" description="Disordered" evidence="1">
    <location>
        <begin position="433"/>
        <end position="457"/>
    </location>
</feature>
<evidence type="ECO:0000256" key="1">
    <source>
        <dbReference type="SAM" id="MobiDB-lite"/>
    </source>
</evidence>
<accession>A0ABY4MZ97</accession>